<reference evidence="2 3" key="1">
    <citation type="submission" date="2022-06" db="EMBL/GenBank/DDBJ databases">
        <title>Genomic Encyclopedia of Archaeal and Bacterial Type Strains, Phase II (KMG-II): from individual species to whole genera.</title>
        <authorList>
            <person name="Goeker M."/>
        </authorList>
    </citation>
    <scope>NUCLEOTIDE SEQUENCE [LARGE SCALE GENOMIC DNA]</scope>
    <source>
        <strain evidence="2 3">DSM 40477</strain>
    </source>
</reference>
<dbReference type="EMBL" id="JAMTCP010000009">
    <property type="protein sequence ID" value="MCP2258599.1"/>
    <property type="molecule type" value="Genomic_DNA"/>
</dbReference>
<feature type="signal peptide" evidence="1">
    <location>
        <begin position="1"/>
        <end position="33"/>
    </location>
</feature>
<evidence type="ECO:0000313" key="2">
    <source>
        <dbReference type="EMBL" id="MCP2258599.1"/>
    </source>
</evidence>
<dbReference type="RefSeq" id="WP_253669517.1">
    <property type="nucleotide sequence ID" value="NZ_JAMTCP010000009.1"/>
</dbReference>
<evidence type="ECO:0000313" key="3">
    <source>
        <dbReference type="Proteomes" id="UP001205311"/>
    </source>
</evidence>
<gene>
    <name evidence="2" type="ORF">LX15_002297</name>
</gene>
<evidence type="ECO:0000256" key="1">
    <source>
        <dbReference type="SAM" id="SignalP"/>
    </source>
</evidence>
<keyword evidence="1" id="KW-0732">Signal</keyword>
<name>A0ABT1HST6_STRSD</name>
<protein>
    <submittedName>
        <fullName evidence="2">Uncharacterized protein</fullName>
    </submittedName>
</protein>
<feature type="chain" id="PRO_5045091641" evidence="1">
    <location>
        <begin position="34"/>
        <end position="235"/>
    </location>
</feature>
<keyword evidence="3" id="KW-1185">Reference proteome</keyword>
<sequence length="235" mass="25547">MRRINPPRRAGLGFAFLMGVAALLVPTSPTAGASPSSPADTAWRGSVTLAATGDRAQANCHPQVDFLVNQKVVEHPETGDPHLLATEVRDGSTEPGAPVGLNHFTRDDHQLLDACVDPQESRALYLKPRHSPERKMCYGVPRRNNVERGTLALVPCESTRDGVTFGLFDKRDDDNSVVLKVVHRDRSGNVSFKCVVPSGGRVEPTREIVQVSCDSVDTSKAENRWAFVGLPKNTD</sequence>
<dbReference type="PROSITE" id="PS50231">
    <property type="entry name" value="RICIN_B_LECTIN"/>
    <property type="match status" value="1"/>
</dbReference>
<proteinExistence type="predicted"/>
<organism evidence="2 3">
    <name type="scientific">Streptoalloteichus tenebrarius (strain ATCC 17920 / DSM 40477 / JCM 4838 / CBS 697.72 / NBRC 16177 / NCIMB 11028 / NRRL B-12390 / A12253. 1 / ISP 5477)</name>
    <name type="common">Streptomyces tenebrarius</name>
    <dbReference type="NCBI Taxonomy" id="1933"/>
    <lineage>
        <taxon>Bacteria</taxon>
        <taxon>Bacillati</taxon>
        <taxon>Actinomycetota</taxon>
        <taxon>Actinomycetes</taxon>
        <taxon>Pseudonocardiales</taxon>
        <taxon>Pseudonocardiaceae</taxon>
        <taxon>Streptoalloteichus</taxon>
    </lineage>
</organism>
<comment type="caution">
    <text evidence="2">The sequence shown here is derived from an EMBL/GenBank/DDBJ whole genome shotgun (WGS) entry which is preliminary data.</text>
</comment>
<accession>A0ABT1HST6</accession>
<dbReference type="Proteomes" id="UP001205311">
    <property type="component" value="Unassembled WGS sequence"/>
</dbReference>